<dbReference type="NCBIfam" id="NF005594">
    <property type="entry name" value="PRK07326.1"/>
    <property type="match status" value="1"/>
</dbReference>
<reference evidence="6 7" key="1">
    <citation type="submission" date="2019-06" db="EMBL/GenBank/DDBJ databases">
        <title>Complete genome sequence of Antarcticibacterium flavum KCTC 52984T from an Antarctic marine sediment.</title>
        <authorList>
            <person name="Lee Y.M."/>
            <person name="Shin S.C."/>
        </authorList>
    </citation>
    <scope>NUCLEOTIDE SEQUENCE [LARGE SCALE GENOMIC DNA]</scope>
    <source>
        <strain evidence="6 7">KCTC 52984</strain>
    </source>
</reference>
<evidence type="ECO:0000256" key="4">
    <source>
        <dbReference type="RuleBase" id="RU000363"/>
    </source>
</evidence>
<name>A0A5B7WZV9_9FLAO</name>
<dbReference type="Proteomes" id="UP000309016">
    <property type="component" value="Chromosome"/>
</dbReference>
<dbReference type="Pfam" id="PF00106">
    <property type="entry name" value="adh_short"/>
    <property type="match status" value="1"/>
</dbReference>
<dbReference type="FunFam" id="3.40.50.720:FF:000084">
    <property type="entry name" value="Short-chain dehydrogenase reductase"/>
    <property type="match status" value="1"/>
</dbReference>
<dbReference type="KEGG" id="afla:FHG64_00320"/>
<dbReference type="InterPro" id="IPR002347">
    <property type="entry name" value="SDR_fam"/>
</dbReference>
<proteinExistence type="inferred from homology"/>
<dbReference type="SUPFAM" id="SSF51735">
    <property type="entry name" value="NAD(P)-binding Rossmann-fold domains"/>
    <property type="match status" value="1"/>
</dbReference>
<evidence type="ECO:0000256" key="3">
    <source>
        <dbReference type="ARBA" id="ARBA00023002"/>
    </source>
</evidence>
<dbReference type="PRINTS" id="PR00080">
    <property type="entry name" value="SDRFAMILY"/>
</dbReference>
<dbReference type="PRINTS" id="PR00081">
    <property type="entry name" value="GDHRDH"/>
</dbReference>
<dbReference type="OrthoDB" id="9775296at2"/>
<dbReference type="InterPro" id="IPR036291">
    <property type="entry name" value="NAD(P)-bd_dom_sf"/>
</dbReference>
<evidence type="ECO:0000256" key="1">
    <source>
        <dbReference type="ARBA" id="ARBA00006484"/>
    </source>
</evidence>
<dbReference type="PANTHER" id="PTHR43391:SF14">
    <property type="entry name" value="DEHYDROGENASE_REDUCTASE SDR FAMILY PROTEIN 7-LIKE"/>
    <property type="match status" value="1"/>
</dbReference>
<protein>
    <submittedName>
        <fullName evidence="6">SDR family oxidoreductase</fullName>
    </submittedName>
</protein>
<keyword evidence="3" id="KW-0560">Oxidoreductase</keyword>
<dbReference type="PROSITE" id="PS00061">
    <property type="entry name" value="ADH_SHORT"/>
    <property type="match status" value="1"/>
</dbReference>
<keyword evidence="2" id="KW-0521">NADP</keyword>
<dbReference type="RefSeq" id="WP_139064579.1">
    <property type="nucleotide sequence ID" value="NZ_CP040812.1"/>
</dbReference>
<dbReference type="SMART" id="SM00822">
    <property type="entry name" value="PKS_KR"/>
    <property type="match status" value="1"/>
</dbReference>
<accession>A0A5B7WZV9</accession>
<evidence type="ECO:0000313" key="7">
    <source>
        <dbReference type="Proteomes" id="UP000309016"/>
    </source>
</evidence>
<evidence type="ECO:0000259" key="5">
    <source>
        <dbReference type="SMART" id="SM00822"/>
    </source>
</evidence>
<dbReference type="InterPro" id="IPR057326">
    <property type="entry name" value="KR_dom"/>
</dbReference>
<sequence>MRSFEGKVALITGGSKGIGYGVAEALLNLDMRVAITSRTEDSAVKAAKQLTQLGRGKVLGLVADVRNYESQKEAVNVILEKWGQLDILVANAGIGHFGSIEDLSIEHWQETIDTNLSGVFYSIKAALPALRKTQGYVITISSLAGTNFFEGGAAYNASKFGVTGMTQAIMLDVRNHGVKVSTIMPGSVATHFNDHEPSDKDSWKIQKEDIGDLVVNLIKMNPRTLPSKIEVRPSQPPQK</sequence>
<dbReference type="EMBL" id="CP040812">
    <property type="protein sequence ID" value="QCY67962.1"/>
    <property type="molecule type" value="Genomic_DNA"/>
</dbReference>
<dbReference type="Gene3D" id="3.40.50.720">
    <property type="entry name" value="NAD(P)-binding Rossmann-like Domain"/>
    <property type="match status" value="1"/>
</dbReference>
<keyword evidence="7" id="KW-1185">Reference proteome</keyword>
<dbReference type="InterPro" id="IPR020904">
    <property type="entry name" value="Sc_DH/Rdtase_CS"/>
</dbReference>
<evidence type="ECO:0000256" key="2">
    <source>
        <dbReference type="ARBA" id="ARBA00022857"/>
    </source>
</evidence>
<dbReference type="GO" id="GO:0016491">
    <property type="term" value="F:oxidoreductase activity"/>
    <property type="evidence" value="ECO:0007669"/>
    <property type="project" value="UniProtKB-KW"/>
</dbReference>
<dbReference type="AlphaFoldDB" id="A0A5B7WZV9"/>
<dbReference type="PANTHER" id="PTHR43391">
    <property type="entry name" value="RETINOL DEHYDROGENASE-RELATED"/>
    <property type="match status" value="1"/>
</dbReference>
<comment type="similarity">
    <text evidence="1 4">Belongs to the short-chain dehydrogenases/reductases (SDR) family.</text>
</comment>
<organism evidence="6 7">
    <name type="scientific">Antarcticibacterium flavum</name>
    <dbReference type="NCBI Taxonomy" id="2058175"/>
    <lineage>
        <taxon>Bacteria</taxon>
        <taxon>Pseudomonadati</taxon>
        <taxon>Bacteroidota</taxon>
        <taxon>Flavobacteriia</taxon>
        <taxon>Flavobacteriales</taxon>
        <taxon>Flavobacteriaceae</taxon>
        <taxon>Antarcticibacterium</taxon>
    </lineage>
</organism>
<feature type="domain" description="Ketoreductase" evidence="5">
    <location>
        <begin position="7"/>
        <end position="192"/>
    </location>
</feature>
<evidence type="ECO:0000313" key="6">
    <source>
        <dbReference type="EMBL" id="QCY67962.1"/>
    </source>
</evidence>
<gene>
    <name evidence="6" type="ORF">FHG64_00320</name>
</gene>